<evidence type="ECO:0000313" key="2">
    <source>
        <dbReference type="EMBL" id="CEJ83961.1"/>
    </source>
</evidence>
<feature type="region of interest" description="Disordered" evidence="1">
    <location>
        <begin position="1"/>
        <end position="20"/>
    </location>
</feature>
<keyword evidence="3" id="KW-1185">Reference proteome</keyword>
<dbReference type="EMBL" id="CDHN01000002">
    <property type="protein sequence ID" value="CEJ83961.1"/>
    <property type="molecule type" value="Genomic_DNA"/>
</dbReference>
<dbReference type="AlphaFoldDB" id="A0A0A1TD37"/>
<name>A0A0A1TD37_9HYPO</name>
<evidence type="ECO:0000313" key="3">
    <source>
        <dbReference type="Proteomes" id="UP000039046"/>
    </source>
</evidence>
<sequence>MVGAPPPTRPKGKNRLKARTVQKRREIVPKFWTEPMGDTINFIDWNSLKTTDPENARIVDCRHVASFNWLNKKTPTIVIPGMPRAWTPLS</sequence>
<dbReference type="HOGENOM" id="CLU_2442424_0_0_1"/>
<proteinExistence type="predicted"/>
<feature type="compositionally biased region" description="Basic residues" evidence="1">
    <location>
        <begin position="10"/>
        <end position="20"/>
    </location>
</feature>
<organism evidence="2 3">
    <name type="scientific">[Torrubiella] hemipterigena</name>
    <dbReference type="NCBI Taxonomy" id="1531966"/>
    <lineage>
        <taxon>Eukaryota</taxon>
        <taxon>Fungi</taxon>
        <taxon>Dikarya</taxon>
        <taxon>Ascomycota</taxon>
        <taxon>Pezizomycotina</taxon>
        <taxon>Sordariomycetes</taxon>
        <taxon>Hypocreomycetidae</taxon>
        <taxon>Hypocreales</taxon>
        <taxon>Clavicipitaceae</taxon>
        <taxon>Clavicipitaceae incertae sedis</taxon>
        <taxon>'Torrubiella' clade</taxon>
    </lineage>
</organism>
<reference evidence="2 3" key="1">
    <citation type="journal article" date="2015" name="Genome Announc.">
        <title>Draft Genome Sequence and Gene Annotation of the Entomopathogenic Fungus Verticillium hemipterigenum.</title>
        <authorList>
            <person name="Horn F."/>
            <person name="Habel A."/>
            <person name="Scharf D.H."/>
            <person name="Dworschak J."/>
            <person name="Brakhage A.A."/>
            <person name="Guthke R."/>
            <person name="Hertweck C."/>
            <person name="Linde J."/>
        </authorList>
    </citation>
    <scope>NUCLEOTIDE SEQUENCE [LARGE SCALE GENOMIC DNA]</scope>
</reference>
<dbReference type="OrthoDB" id="420564at2759"/>
<gene>
    <name evidence="2" type="ORF">VHEMI03325</name>
</gene>
<accession>A0A0A1TD37</accession>
<protein>
    <submittedName>
        <fullName evidence="2">Uncharacterized protein</fullName>
    </submittedName>
</protein>
<evidence type="ECO:0000256" key="1">
    <source>
        <dbReference type="SAM" id="MobiDB-lite"/>
    </source>
</evidence>
<dbReference type="Proteomes" id="UP000039046">
    <property type="component" value="Unassembled WGS sequence"/>
</dbReference>